<feature type="transmembrane region" description="Helical" evidence="7">
    <location>
        <begin position="129"/>
        <end position="145"/>
    </location>
</feature>
<dbReference type="PANTHER" id="PTHR10590:SF4">
    <property type="entry name" value="SOLUTE CARRIER FAMILY 28 MEMBER 3"/>
    <property type="match status" value="1"/>
</dbReference>
<feature type="transmembrane region" description="Helical" evidence="7">
    <location>
        <begin position="579"/>
        <end position="602"/>
    </location>
</feature>
<organism evidence="11">
    <name type="scientific">Schmidtea mediterranea</name>
    <name type="common">Freshwater planarian flatworm</name>
    <dbReference type="NCBI Taxonomy" id="79327"/>
    <lineage>
        <taxon>Eukaryota</taxon>
        <taxon>Metazoa</taxon>
        <taxon>Spiralia</taxon>
        <taxon>Lophotrochozoa</taxon>
        <taxon>Platyhelminthes</taxon>
        <taxon>Rhabditophora</taxon>
        <taxon>Seriata</taxon>
        <taxon>Tricladida</taxon>
        <taxon>Continenticola</taxon>
        <taxon>Geoplanoidea</taxon>
        <taxon>Dugesiidae</taxon>
        <taxon>Schmidtea</taxon>
    </lineage>
</organism>
<feature type="transmembrane region" description="Helical" evidence="7">
    <location>
        <begin position="483"/>
        <end position="502"/>
    </location>
</feature>
<keyword evidence="3" id="KW-1003">Cell membrane</keyword>
<dbReference type="AlphaFoldDB" id="A0A0H3YKD8"/>
<comment type="subcellular location">
    <subcellularLocation>
        <location evidence="1">Cell membrane</location>
        <topology evidence="1">Multi-pass membrane protein</topology>
    </subcellularLocation>
</comment>
<keyword evidence="5 7" id="KW-1133">Transmembrane helix</keyword>
<feature type="transmembrane region" description="Helical" evidence="7">
    <location>
        <begin position="360"/>
        <end position="382"/>
    </location>
</feature>
<feature type="domain" description="Nucleoside transporter/FeoB GTPase Gate" evidence="10">
    <location>
        <begin position="285"/>
        <end position="385"/>
    </location>
</feature>
<feature type="transmembrane region" description="Helical" evidence="7">
    <location>
        <begin position="288"/>
        <end position="318"/>
    </location>
</feature>
<dbReference type="Pfam" id="PF01773">
    <property type="entry name" value="Nucleos_tra2_N"/>
    <property type="match status" value="1"/>
</dbReference>
<evidence type="ECO:0000313" key="11">
    <source>
        <dbReference type="EMBL" id="AKN21618.1"/>
    </source>
</evidence>
<evidence type="ECO:0000259" key="8">
    <source>
        <dbReference type="Pfam" id="PF01773"/>
    </source>
</evidence>
<evidence type="ECO:0000256" key="3">
    <source>
        <dbReference type="ARBA" id="ARBA00022475"/>
    </source>
</evidence>
<dbReference type="PANTHER" id="PTHR10590">
    <property type="entry name" value="SODIUM/NUCLEOSIDE COTRANSPORTER"/>
    <property type="match status" value="1"/>
</dbReference>
<dbReference type="EMBL" id="KT163668">
    <property type="protein sequence ID" value="AKN21618.1"/>
    <property type="molecule type" value="mRNA"/>
</dbReference>
<name>A0A0H3YKD8_SCHMD</name>
<evidence type="ECO:0000256" key="4">
    <source>
        <dbReference type="ARBA" id="ARBA00022692"/>
    </source>
</evidence>
<evidence type="ECO:0000256" key="5">
    <source>
        <dbReference type="ARBA" id="ARBA00022989"/>
    </source>
</evidence>
<feature type="transmembrane region" description="Helical" evidence="7">
    <location>
        <begin position="229"/>
        <end position="250"/>
    </location>
</feature>
<evidence type="ECO:0000259" key="10">
    <source>
        <dbReference type="Pfam" id="PF07670"/>
    </source>
</evidence>
<dbReference type="InterPro" id="IPR011642">
    <property type="entry name" value="Gate_dom"/>
</dbReference>
<dbReference type="GO" id="GO:0005886">
    <property type="term" value="C:plasma membrane"/>
    <property type="evidence" value="ECO:0007669"/>
    <property type="project" value="UniProtKB-SubCell"/>
</dbReference>
<evidence type="ECO:0000256" key="2">
    <source>
        <dbReference type="ARBA" id="ARBA00009033"/>
    </source>
</evidence>
<protein>
    <submittedName>
        <fullName evidence="11">Slc28a-3</fullName>
    </submittedName>
</protein>
<dbReference type="GO" id="GO:0005415">
    <property type="term" value="F:nucleoside:sodium symporter activity"/>
    <property type="evidence" value="ECO:0007669"/>
    <property type="project" value="TreeGrafter"/>
</dbReference>
<feature type="transmembrane region" description="Helical" evidence="7">
    <location>
        <begin position="614"/>
        <end position="637"/>
    </location>
</feature>
<dbReference type="Pfam" id="PF07670">
    <property type="entry name" value="Gate"/>
    <property type="match status" value="1"/>
</dbReference>
<dbReference type="OrthoDB" id="6075923at2759"/>
<keyword evidence="6 7" id="KW-0472">Membrane</keyword>
<dbReference type="InterPro" id="IPR002668">
    <property type="entry name" value="CNT_N_dom"/>
</dbReference>
<evidence type="ECO:0000256" key="1">
    <source>
        <dbReference type="ARBA" id="ARBA00004651"/>
    </source>
</evidence>
<accession>A0A0H3YKD8</accession>
<feature type="domain" description="Concentrative nucleoside transporter N-terminal" evidence="8">
    <location>
        <begin position="206"/>
        <end position="277"/>
    </location>
</feature>
<evidence type="ECO:0000259" key="9">
    <source>
        <dbReference type="Pfam" id="PF07662"/>
    </source>
</evidence>
<feature type="transmembrane region" description="Helical" evidence="7">
    <location>
        <begin position="91"/>
        <end position="109"/>
    </location>
</feature>
<reference evidence="11" key="1">
    <citation type="journal article" date="2015" name="Elife">
        <title>Stem cells and fluid flow drive cyst formation in an invertebrate excretory organ.</title>
        <authorList>
            <person name="Thi-Kim Vu H."/>
            <person name="Rink J.C."/>
            <person name="McKinney S.A."/>
            <person name="McClain M."/>
            <person name="Lakshmanaperumal N."/>
            <person name="Alexander R."/>
            <person name="Sanchez Alvarado A."/>
        </authorList>
    </citation>
    <scope>NUCLEOTIDE SEQUENCE</scope>
</reference>
<comment type="similarity">
    <text evidence="2">Belongs to the concentrative nucleoside transporter (CNT) (TC 2.A.41) family.</text>
</comment>
<sequence>MQNGENENYSKQNPNIMQLGSLKLDSSMNTIKLDFQQNRNEKTELDCDSPEKLYVESDFEPLPEKTNFLSIHLGKIFETFSRFFLTNQQSIQWISAFIILIFYTVFFIWSIKCNFIKRTLFIVEDNIRLIWISSILYAVVIYKVIMEICKYKQVKFSNNILKNCASNEFYKKLQWTIYGLLWVLIGIYVLYIAIVYNLYNLVSLSGIIILILISFCLSTAPHMINWKPVITGILLQFLLALLILTTSFGYEIFRFLGERVTEFLNHTEAGCIMVFGQDFAKHFVAFRILPIIVFLSSIISVLYYLGVIQLLVISLGIIMQKLMGTTCGESLNAAGNIFLGMCESPLLIRPLIGRMTNSELHAVMTGGFATIAGSVLGAYIGFGAPANHLISASVMSAPAALAISKLMYPETKKSKNTKKDIRNLPKSPYKNIVEATTAGASESIPLVANIAVNLIAFVAILAFLNSILAWLGERACMSKKLSFELLCSFFFWPLSLFMGVHIGDCRKVAELIGVKTFLNEFIAFQKLGILLSNRKILDSVNQTFAKVAYGYDDVFIHYNNGTNVTLHGGIIQQNRSVVIATYALCGFANFGSVGILLSSLGTMIPHRRSDLSKMIIRAMIAGNIACFLTACIAGLFYKE</sequence>
<feature type="transmembrane region" description="Helical" evidence="7">
    <location>
        <begin position="175"/>
        <end position="194"/>
    </location>
</feature>
<gene>
    <name evidence="11" type="primary">slc28a-3</name>
</gene>
<dbReference type="Pfam" id="PF07662">
    <property type="entry name" value="Nucleos_tra2_C"/>
    <property type="match status" value="1"/>
</dbReference>
<evidence type="ECO:0000256" key="7">
    <source>
        <dbReference type="SAM" id="Phobius"/>
    </source>
</evidence>
<dbReference type="InterPro" id="IPR011657">
    <property type="entry name" value="CNT_C_dom"/>
</dbReference>
<feature type="transmembrane region" description="Helical" evidence="7">
    <location>
        <begin position="450"/>
        <end position="471"/>
    </location>
</feature>
<keyword evidence="4 7" id="KW-0812">Transmembrane</keyword>
<dbReference type="InterPro" id="IPR008276">
    <property type="entry name" value="C_nuclsd_transpt"/>
</dbReference>
<evidence type="ECO:0000256" key="6">
    <source>
        <dbReference type="ARBA" id="ARBA00023136"/>
    </source>
</evidence>
<feature type="domain" description="Concentrative nucleoside transporter C-terminal" evidence="9">
    <location>
        <begin position="388"/>
        <end position="634"/>
    </location>
</feature>
<proteinExistence type="evidence at transcript level"/>
<feature type="transmembrane region" description="Helical" evidence="7">
    <location>
        <begin position="200"/>
        <end position="217"/>
    </location>
</feature>